<dbReference type="InterPro" id="IPR052567">
    <property type="entry name" value="OP_Dioxygenase"/>
</dbReference>
<gene>
    <name evidence="2" type="ORF">Plec18167_008299</name>
</gene>
<organism evidence="2 3">
    <name type="scientific">Paecilomyces lecythidis</name>
    <dbReference type="NCBI Taxonomy" id="3004212"/>
    <lineage>
        <taxon>Eukaryota</taxon>
        <taxon>Fungi</taxon>
        <taxon>Dikarya</taxon>
        <taxon>Ascomycota</taxon>
        <taxon>Pezizomycotina</taxon>
        <taxon>Eurotiomycetes</taxon>
        <taxon>Eurotiomycetidae</taxon>
        <taxon>Eurotiales</taxon>
        <taxon>Thermoascaceae</taxon>
        <taxon>Paecilomyces</taxon>
    </lineage>
</organism>
<dbReference type="NCBIfam" id="TIGR00277">
    <property type="entry name" value="HDIG"/>
    <property type="match status" value="1"/>
</dbReference>
<evidence type="ECO:0000313" key="2">
    <source>
        <dbReference type="EMBL" id="KAL1868373.1"/>
    </source>
</evidence>
<dbReference type="EMBL" id="JAVDPF010000039">
    <property type="protein sequence ID" value="KAL1868373.1"/>
    <property type="molecule type" value="Genomic_DNA"/>
</dbReference>
<dbReference type="InterPro" id="IPR003607">
    <property type="entry name" value="HD/PDEase_dom"/>
</dbReference>
<dbReference type="Proteomes" id="UP001583193">
    <property type="component" value="Unassembled WGS sequence"/>
</dbReference>
<comment type="caution">
    <text evidence="2">The sequence shown here is derived from an EMBL/GenBank/DDBJ whole genome shotgun (WGS) entry which is preliminary data.</text>
</comment>
<name>A0ABR3WXP6_9EURO</name>
<dbReference type="PANTHER" id="PTHR40202:SF1">
    <property type="entry name" value="HD DOMAIN-CONTAINING PROTEIN"/>
    <property type="match status" value="1"/>
</dbReference>
<evidence type="ECO:0000259" key="1">
    <source>
        <dbReference type="Pfam" id="PF01966"/>
    </source>
</evidence>
<dbReference type="Pfam" id="PF01966">
    <property type="entry name" value="HD"/>
    <property type="match status" value="1"/>
</dbReference>
<dbReference type="CDD" id="cd00077">
    <property type="entry name" value="HDc"/>
    <property type="match status" value="1"/>
</dbReference>
<dbReference type="SUPFAM" id="SSF109604">
    <property type="entry name" value="HD-domain/PDEase-like"/>
    <property type="match status" value="1"/>
</dbReference>
<reference evidence="2 3" key="1">
    <citation type="journal article" date="2024" name="IMA Fungus">
        <title>IMA Genome - F19 : A genome assembly and annotation guide to empower mycologists, including annotated draft genome sequences of Ceratocystis pirilliformis, Diaporthe australafricana, Fusarium ophioides, Paecilomyces lecythidis, and Sporothrix stenoceras.</title>
        <authorList>
            <person name="Aylward J."/>
            <person name="Wilson A.M."/>
            <person name="Visagie C.M."/>
            <person name="Spraker J."/>
            <person name="Barnes I."/>
            <person name="Buitendag C."/>
            <person name="Ceriani C."/>
            <person name="Del Mar Angel L."/>
            <person name="du Plessis D."/>
            <person name="Fuchs T."/>
            <person name="Gasser K."/>
            <person name="Kramer D."/>
            <person name="Li W."/>
            <person name="Munsamy K."/>
            <person name="Piso A."/>
            <person name="Price J.L."/>
            <person name="Sonnekus B."/>
            <person name="Thomas C."/>
            <person name="van der Nest A."/>
            <person name="van Dijk A."/>
            <person name="van Heerden A."/>
            <person name="van Vuuren N."/>
            <person name="Yilmaz N."/>
            <person name="Duong T.A."/>
            <person name="van der Merwe N.A."/>
            <person name="Wingfield M.J."/>
            <person name="Wingfield B.D."/>
        </authorList>
    </citation>
    <scope>NUCLEOTIDE SEQUENCE [LARGE SCALE GENOMIC DNA]</scope>
    <source>
        <strain evidence="2 3">CMW 18167</strain>
    </source>
</reference>
<sequence>MERASALILALEKFGQGDYIGESISQLEHSLQAASQARDSGADDELILAALLHDIGQIIPLEQSKEVKMKLDNSTQNVGRVGHETIGAEYLRTLGFSDKVCRLVGSHVAAKRYLTAVDRSYHDSLSSASQKSLQFQGGPFRGAELQAFMEDPLQDQMVALRLWDDRAKVEGIEDTTPRAMAYLDMMANHLSSEQ</sequence>
<proteinExistence type="predicted"/>
<dbReference type="Gene3D" id="1.10.3210.10">
    <property type="entry name" value="Hypothetical protein af1432"/>
    <property type="match status" value="1"/>
</dbReference>
<dbReference type="PANTHER" id="PTHR40202">
    <property type="match status" value="1"/>
</dbReference>
<protein>
    <recommendedName>
        <fullName evidence="1">HD domain-containing protein</fullName>
    </recommendedName>
</protein>
<dbReference type="InterPro" id="IPR006674">
    <property type="entry name" value="HD_domain"/>
</dbReference>
<keyword evidence="3" id="KW-1185">Reference proteome</keyword>
<dbReference type="InterPro" id="IPR006675">
    <property type="entry name" value="HDIG_dom"/>
</dbReference>
<evidence type="ECO:0000313" key="3">
    <source>
        <dbReference type="Proteomes" id="UP001583193"/>
    </source>
</evidence>
<accession>A0ABR3WXP6</accession>
<feature type="domain" description="HD" evidence="1">
    <location>
        <begin position="27"/>
        <end position="111"/>
    </location>
</feature>